<sequence>MREEPCKTYGHLFPADQHIADAVGAVLSDWNIPECTELEGDIFRISFEGVFFPLDDVLDALRPLLCAESSGKIDLIDMEAWTLTRAAFSGTEITVKTVGLNHVLAYSGH</sequence>
<dbReference type="GeneID" id="78086279"/>
<dbReference type="OrthoDB" id="5456323at2"/>
<name>E5Y4M7_BILW3</name>
<proteinExistence type="predicted"/>
<keyword evidence="2" id="KW-1185">Reference proteome</keyword>
<dbReference type="AlphaFoldDB" id="E5Y4M7"/>
<accession>E5Y4M7</accession>
<dbReference type="RefSeq" id="WP_005026035.1">
    <property type="nucleotide sequence ID" value="NZ_KE150238.1"/>
</dbReference>
<reference evidence="1 2" key="1">
    <citation type="submission" date="2010-10" db="EMBL/GenBank/DDBJ databases">
        <authorList>
            <consortium name="The Broad Institute Genome Sequencing Platform"/>
            <person name="Ward D."/>
            <person name="Earl A."/>
            <person name="Feldgarden M."/>
            <person name="Young S.K."/>
            <person name="Gargeya S."/>
            <person name="Zeng Q."/>
            <person name="Alvarado L."/>
            <person name="Berlin A."/>
            <person name="Bochicchio J."/>
            <person name="Chapman S.B."/>
            <person name="Chen Z."/>
            <person name="Freedman E."/>
            <person name="Gellesch M."/>
            <person name="Goldberg J."/>
            <person name="Griggs A."/>
            <person name="Gujja S."/>
            <person name="Heilman E."/>
            <person name="Heiman D."/>
            <person name="Howarth C."/>
            <person name="Mehta T."/>
            <person name="Neiman D."/>
            <person name="Pearson M."/>
            <person name="Roberts A."/>
            <person name="Saif S."/>
            <person name="Shea T."/>
            <person name="Shenoy N."/>
            <person name="Sisk P."/>
            <person name="Stolte C."/>
            <person name="Sykes S."/>
            <person name="White J."/>
            <person name="Yandava C."/>
            <person name="Allen-Vercoe E."/>
            <person name="Sibley C."/>
            <person name="Ambrose C.E."/>
            <person name="Strauss J."/>
            <person name="Daigneault M."/>
            <person name="Haas B."/>
            <person name="Nusbaum C."/>
            <person name="Birren B."/>
        </authorList>
    </citation>
    <scope>NUCLEOTIDE SEQUENCE [LARGE SCALE GENOMIC DNA]</scope>
    <source>
        <strain evidence="1 2">3_1_6</strain>
    </source>
</reference>
<organism evidence="1 2">
    <name type="scientific">Bilophila wadsworthia (strain 3_1_6)</name>
    <dbReference type="NCBI Taxonomy" id="563192"/>
    <lineage>
        <taxon>Bacteria</taxon>
        <taxon>Pseudomonadati</taxon>
        <taxon>Thermodesulfobacteriota</taxon>
        <taxon>Desulfovibrionia</taxon>
        <taxon>Desulfovibrionales</taxon>
        <taxon>Desulfovibrionaceae</taxon>
        <taxon>Bilophila</taxon>
    </lineage>
</organism>
<protein>
    <submittedName>
        <fullName evidence="1">Uncharacterized protein</fullName>
    </submittedName>
</protein>
<evidence type="ECO:0000313" key="1">
    <source>
        <dbReference type="EMBL" id="EFV45033.1"/>
    </source>
</evidence>
<dbReference type="EMBL" id="ADCP02000001">
    <property type="protein sequence ID" value="EFV45033.1"/>
    <property type="molecule type" value="Genomic_DNA"/>
</dbReference>
<dbReference type="Proteomes" id="UP000006034">
    <property type="component" value="Unassembled WGS sequence"/>
</dbReference>
<evidence type="ECO:0000313" key="2">
    <source>
        <dbReference type="Proteomes" id="UP000006034"/>
    </source>
</evidence>
<dbReference type="STRING" id="563192.HMPREF0179_01139"/>
<comment type="caution">
    <text evidence="1">The sequence shown here is derived from an EMBL/GenBank/DDBJ whole genome shotgun (WGS) entry which is preliminary data.</text>
</comment>
<dbReference type="eggNOG" id="ENOG503188T">
    <property type="taxonomic scope" value="Bacteria"/>
</dbReference>
<reference evidence="1 2" key="2">
    <citation type="submission" date="2013-04" db="EMBL/GenBank/DDBJ databases">
        <title>The Genome Sequence of Bilophila wadsworthia 3_1_6.</title>
        <authorList>
            <consortium name="The Broad Institute Genomics Platform"/>
            <person name="Earl A."/>
            <person name="Ward D."/>
            <person name="Feldgarden M."/>
            <person name="Gevers D."/>
            <person name="Sibley C."/>
            <person name="Strauss J."/>
            <person name="Allen-Vercoe E."/>
            <person name="Walker B."/>
            <person name="Young S."/>
            <person name="Zeng Q."/>
            <person name="Gargeya S."/>
            <person name="Fitzgerald M."/>
            <person name="Haas B."/>
            <person name="Abouelleil A."/>
            <person name="Allen A.W."/>
            <person name="Alvarado L."/>
            <person name="Arachchi H.M."/>
            <person name="Berlin A.M."/>
            <person name="Chapman S.B."/>
            <person name="Gainer-Dewar J."/>
            <person name="Goldberg J."/>
            <person name="Griggs A."/>
            <person name="Gujja S."/>
            <person name="Hansen M."/>
            <person name="Howarth C."/>
            <person name="Imamovic A."/>
            <person name="Ireland A."/>
            <person name="Larimer J."/>
            <person name="McCowan C."/>
            <person name="Murphy C."/>
            <person name="Pearson M."/>
            <person name="Poon T.W."/>
            <person name="Priest M."/>
            <person name="Roberts A."/>
            <person name="Saif S."/>
            <person name="Shea T."/>
            <person name="Sisk P."/>
            <person name="Sykes S."/>
            <person name="Wortman J."/>
            <person name="Nusbaum C."/>
            <person name="Birren B."/>
        </authorList>
    </citation>
    <scope>NUCLEOTIDE SEQUENCE [LARGE SCALE GENOMIC DNA]</scope>
    <source>
        <strain evidence="1 2">3_1_6</strain>
    </source>
</reference>
<dbReference type="HOGENOM" id="CLU_146586_0_0_7"/>
<gene>
    <name evidence="1" type="ORF">HMPREF0179_01139</name>
</gene>